<evidence type="ECO:0000256" key="6">
    <source>
        <dbReference type="ARBA" id="ARBA00023159"/>
    </source>
</evidence>
<feature type="compositionally biased region" description="Gly residues" evidence="8">
    <location>
        <begin position="185"/>
        <end position="194"/>
    </location>
</feature>
<name>A0AAV3RTJ9_LITER</name>
<dbReference type="GO" id="GO:0045893">
    <property type="term" value="P:positive regulation of DNA-templated transcription"/>
    <property type="evidence" value="ECO:0007669"/>
    <property type="project" value="TreeGrafter"/>
</dbReference>
<dbReference type="GO" id="GO:0005634">
    <property type="term" value="C:nucleus"/>
    <property type="evidence" value="ECO:0007669"/>
    <property type="project" value="UniProtKB-SubCell"/>
</dbReference>
<feature type="compositionally biased region" description="Low complexity" evidence="8">
    <location>
        <begin position="105"/>
        <end position="118"/>
    </location>
</feature>
<dbReference type="GO" id="GO:0046872">
    <property type="term" value="F:metal ion binding"/>
    <property type="evidence" value="ECO:0007669"/>
    <property type="project" value="UniProtKB-KW"/>
</dbReference>
<gene>
    <name evidence="9" type="ORF">LIER_31082</name>
</gene>
<dbReference type="PANTHER" id="PTHR31604">
    <property type="entry name" value="PROTEIN LATERAL ROOT PRIMORDIUM 1"/>
    <property type="match status" value="1"/>
</dbReference>
<dbReference type="PANTHER" id="PTHR31604:SF2">
    <property type="entry name" value="PROTEIN SHI RELATED SEQUENCE 7"/>
    <property type="match status" value="1"/>
</dbReference>
<accession>A0AAV3RTJ9</accession>
<dbReference type="Pfam" id="PF05142">
    <property type="entry name" value="DUF702"/>
    <property type="match status" value="1"/>
</dbReference>
<evidence type="ECO:0000256" key="4">
    <source>
        <dbReference type="ARBA" id="ARBA00022833"/>
    </source>
</evidence>
<evidence type="ECO:0000313" key="10">
    <source>
        <dbReference type="Proteomes" id="UP001454036"/>
    </source>
</evidence>
<dbReference type="GO" id="GO:0003677">
    <property type="term" value="F:DNA binding"/>
    <property type="evidence" value="ECO:0007669"/>
    <property type="project" value="UniProtKB-KW"/>
</dbReference>
<sequence>MMYGGGGSSSGGGIGGGTVNCQDCGNKAKKDCPHMRCRSCCKSQGFHCETHIKSTWVPAARRRQKQHQQLSSSQQEQQQLTLAGGRGGDNYYSERSRDNNNPAPSSSLVSSRLVSSSSGLDMSGQFPPELNSPAVFRCVRVSSAVDEEEEQYAYQTAVNIGGHVFKGILYDQGPDSNPFSSLGGRSLGGGSGGGAHHHHVQQQPLDLITAVTTTTTAAAAAYPYAYHTPQNAFMGGTQFFPPPRP</sequence>
<keyword evidence="6" id="KW-0010">Activator</keyword>
<evidence type="ECO:0000256" key="7">
    <source>
        <dbReference type="ARBA" id="ARBA00023242"/>
    </source>
</evidence>
<feature type="region of interest" description="Disordered" evidence="8">
    <location>
        <begin position="176"/>
        <end position="200"/>
    </location>
</feature>
<proteinExistence type="inferred from homology"/>
<comment type="caution">
    <text evidence="9">The sequence shown here is derived from an EMBL/GenBank/DDBJ whole genome shotgun (WGS) entry which is preliminary data.</text>
</comment>
<dbReference type="InterPro" id="IPR006511">
    <property type="entry name" value="SHI_C"/>
</dbReference>
<dbReference type="InterPro" id="IPR007818">
    <property type="entry name" value="SHI"/>
</dbReference>
<organism evidence="9 10">
    <name type="scientific">Lithospermum erythrorhizon</name>
    <name type="common">Purple gromwell</name>
    <name type="synonym">Lithospermum officinale var. erythrorhizon</name>
    <dbReference type="NCBI Taxonomy" id="34254"/>
    <lineage>
        <taxon>Eukaryota</taxon>
        <taxon>Viridiplantae</taxon>
        <taxon>Streptophyta</taxon>
        <taxon>Embryophyta</taxon>
        <taxon>Tracheophyta</taxon>
        <taxon>Spermatophyta</taxon>
        <taxon>Magnoliopsida</taxon>
        <taxon>eudicotyledons</taxon>
        <taxon>Gunneridae</taxon>
        <taxon>Pentapetalae</taxon>
        <taxon>asterids</taxon>
        <taxon>lamiids</taxon>
        <taxon>Boraginales</taxon>
        <taxon>Boraginaceae</taxon>
        <taxon>Boraginoideae</taxon>
        <taxon>Lithospermeae</taxon>
        <taxon>Lithospermum</taxon>
    </lineage>
</organism>
<dbReference type="GO" id="GO:0003700">
    <property type="term" value="F:DNA-binding transcription factor activity"/>
    <property type="evidence" value="ECO:0007669"/>
    <property type="project" value="InterPro"/>
</dbReference>
<dbReference type="NCBIfam" id="TIGR01623">
    <property type="entry name" value="put_zinc_LRP1"/>
    <property type="match status" value="1"/>
</dbReference>
<comment type="similarity">
    <text evidence="2">Belongs to the SHI protein family.</text>
</comment>
<keyword evidence="3" id="KW-0479">Metal-binding</keyword>
<dbReference type="Proteomes" id="UP001454036">
    <property type="component" value="Unassembled WGS sequence"/>
</dbReference>
<keyword evidence="7" id="KW-0539">Nucleus</keyword>
<dbReference type="InterPro" id="IPR006510">
    <property type="entry name" value="Znf_LRP1"/>
</dbReference>
<evidence type="ECO:0000256" key="3">
    <source>
        <dbReference type="ARBA" id="ARBA00022723"/>
    </source>
</evidence>
<keyword evidence="4" id="KW-0862">Zinc</keyword>
<comment type="subcellular location">
    <subcellularLocation>
        <location evidence="1">Nucleus</location>
    </subcellularLocation>
</comment>
<evidence type="ECO:0000256" key="5">
    <source>
        <dbReference type="ARBA" id="ARBA00023125"/>
    </source>
</evidence>
<keyword evidence="5" id="KW-0238">DNA-binding</keyword>
<evidence type="ECO:0000256" key="2">
    <source>
        <dbReference type="ARBA" id="ARBA00006911"/>
    </source>
</evidence>
<feature type="compositionally biased region" description="Low complexity" evidence="8">
    <location>
        <begin position="67"/>
        <end position="82"/>
    </location>
</feature>
<feature type="region of interest" description="Disordered" evidence="8">
    <location>
        <begin position="59"/>
        <end position="126"/>
    </location>
</feature>
<dbReference type="AlphaFoldDB" id="A0AAV3RTJ9"/>
<evidence type="ECO:0000256" key="1">
    <source>
        <dbReference type="ARBA" id="ARBA00004123"/>
    </source>
</evidence>
<keyword evidence="10" id="KW-1185">Reference proteome</keyword>
<dbReference type="NCBIfam" id="TIGR01624">
    <property type="entry name" value="LRP1_Cterm"/>
    <property type="match status" value="1"/>
</dbReference>
<evidence type="ECO:0000256" key="8">
    <source>
        <dbReference type="SAM" id="MobiDB-lite"/>
    </source>
</evidence>
<evidence type="ECO:0000313" key="9">
    <source>
        <dbReference type="EMBL" id="GAA0183717.1"/>
    </source>
</evidence>
<dbReference type="EMBL" id="BAABME010011413">
    <property type="protein sequence ID" value="GAA0183717.1"/>
    <property type="molecule type" value="Genomic_DNA"/>
</dbReference>
<reference evidence="9 10" key="1">
    <citation type="submission" date="2024-01" db="EMBL/GenBank/DDBJ databases">
        <title>The complete chloroplast genome sequence of Lithospermum erythrorhizon: insights into the phylogenetic relationship among Boraginaceae species and the maternal lineages of purple gromwells.</title>
        <authorList>
            <person name="Okada T."/>
            <person name="Watanabe K."/>
        </authorList>
    </citation>
    <scope>NUCLEOTIDE SEQUENCE [LARGE SCALE GENOMIC DNA]</scope>
</reference>
<protein>
    <submittedName>
        <fullName evidence="9">Uncharacterized protein</fullName>
    </submittedName>
</protein>